<feature type="repeat" description="WD" evidence="1">
    <location>
        <begin position="207"/>
        <end position="250"/>
    </location>
</feature>
<feature type="region of interest" description="Disordered" evidence="2">
    <location>
        <begin position="106"/>
        <end position="126"/>
    </location>
</feature>
<feature type="region of interest" description="Disordered" evidence="2">
    <location>
        <begin position="1016"/>
        <end position="1088"/>
    </location>
</feature>
<dbReference type="Pfam" id="PF00400">
    <property type="entry name" value="WD40"/>
    <property type="match status" value="3"/>
</dbReference>
<dbReference type="InterPro" id="IPR001680">
    <property type="entry name" value="WD40_rpt"/>
</dbReference>
<feature type="repeat" description="WD" evidence="1">
    <location>
        <begin position="608"/>
        <end position="638"/>
    </location>
</feature>
<evidence type="ECO:0000313" key="4">
    <source>
        <dbReference type="Proteomes" id="UP000800097"/>
    </source>
</evidence>
<dbReference type="RefSeq" id="XP_033650373.1">
    <property type="nucleotide sequence ID" value="XM_033802475.1"/>
</dbReference>
<feature type="region of interest" description="Disordered" evidence="2">
    <location>
        <begin position="804"/>
        <end position="931"/>
    </location>
</feature>
<dbReference type="OrthoDB" id="6252103at2759"/>
<dbReference type="Proteomes" id="UP000800097">
    <property type="component" value="Unassembled WGS sequence"/>
</dbReference>
<dbReference type="SMART" id="SM00320">
    <property type="entry name" value="WD40"/>
    <property type="match status" value="8"/>
</dbReference>
<evidence type="ECO:0000256" key="1">
    <source>
        <dbReference type="PROSITE-ProRule" id="PRU00221"/>
    </source>
</evidence>
<dbReference type="AlphaFoldDB" id="A0A6A6J9F4"/>
<dbReference type="InterPro" id="IPR052779">
    <property type="entry name" value="WDR62"/>
</dbReference>
<feature type="compositionally biased region" description="Basic and acidic residues" evidence="2">
    <location>
        <begin position="921"/>
        <end position="931"/>
    </location>
</feature>
<evidence type="ECO:0000256" key="2">
    <source>
        <dbReference type="SAM" id="MobiDB-lite"/>
    </source>
</evidence>
<keyword evidence="1" id="KW-0853">WD repeat</keyword>
<dbReference type="InterPro" id="IPR015943">
    <property type="entry name" value="WD40/YVTN_repeat-like_dom_sf"/>
</dbReference>
<dbReference type="PANTHER" id="PTHR45589">
    <property type="entry name" value="WD REPEAT DOMAIN 62, ISOFORM G"/>
    <property type="match status" value="1"/>
</dbReference>
<organism evidence="3 4">
    <name type="scientific">Westerdykella ornata</name>
    <dbReference type="NCBI Taxonomy" id="318751"/>
    <lineage>
        <taxon>Eukaryota</taxon>
        <taxon>Fungi</taxon>
        <taxon>Dikarya</taxon>
        <taxon>Ascomycota</taxon>
        <taxon>Pezizomycotina</taxon>
        <taxon>Dothideomycetes</taxon>
        <taxon>Pleosporomycetidae</taxon>
        <taxon>Pleosporales</taxon>
        <taxon>Sporormiaceae</taxon>
        <taxon>Westerdykella</taxon>
    </lineage>
</organism>
<feature type="compositionally biased region" description="Polar residues" evidence="2">
    <location>
        <begin position="146"/>
        <end position="156"/>
    </location>
</feature>
<dbReference type="EMBL" id="ML986516">
    <property type="protein sequence ID" value="KAF2272834.1"/>
    <property type="molecule type" value="Genomic_DNA"/>
</dbReference>
<dbReference type="PROSITE" id="PS50082">
    <property type="entry name" value="WD_REPEATS_2"/>
    <property type="match status" value="2"/>
</dbReference>
<evidence type="ECO:0000313" key="3">
    <source>
        <dbReference type="EMBL" id="KAF2272834.1"/>
    </source>
</evidence>
<proteinExistence type="predicted"/>
<dbReference type="GeneID" id="54555650"/>
<sequence length="1088" mass="117345">MSLTPSNPRIMSPAWGGSIKLTPSTSPYHKTTPLRSPVKLNRSEATLSLKQVIGSTTTSANAFDSLPPGRCFAFTAGAAAVVANVDNGRIVSQRFYRARPTANPINPSTSVYGGPSTPTQNEGRSRMTTTLREAGLGASPLPSPATDWNESPGSKTWSARERVKAATCVSFSPDGRFLAVGETGHKPRVLIFSTVSDAPSDTPLSSLSDHTYGVRCVAFSPDSQYLASLGSANDGFLYVWSINSRTGAATLHSSNKCTSTVNRMVWMGNNLVTVGTRHVKVWRVEENPASTRSVKVRQSDVSFLPNSTHKTLPGRNCLLESLLEATFTSVVAVSASKAIVASDRGDICLIDDTDGTQRFSKVAEAGFAVTAMAIDDRGRLHAAGSNGALKSLDVKDITEASTPPSSPAFRVRSPTITLSTSATNIQAIAALTEHLVTIDAQRTIRLSHLCSTDDEGVIGEVVQKLPAHGDSVLGVAALVKPNVPDASYYTWSAEGLILFWGQDGLCKGSLEVELEQLDPSEAERNELRIVKASADGSYLVTGDRYGVLRIIDFSSRKSKISVKAHASEITDVAIFEAEQPPYVACCARDRTVQIFRRSNDEWDLLQTLDEHVGAVSGVTFSRDGTRLVSCSSDRTLVVRGRVSRDADGNSESAFLILRTVVLKATPVSIAWHADLDDVLLVSTIDRQVHRYDLRDGQPLGSFRASDGEGGDAVVLSSLAHIRRPLAAPLIAGVSSTDKSIRIYDEAGTLVTRDWGHTEGVTDLALLTSSDGLVADDDNGQRSVVTVAVDGTIFVWNLELRSPHRPDASKSIDLGSPSTPTNPELLASRPPLRRVLSQSELARFQRSPDEDQSPTIPTPTGSRSPKLRKRVSKFSLKQTPKLDPSPMPSKDKPASAASTTTIQPATRRTYRNPSPSPPSPRHHPDMSKRRASIDVRVRPKPSTNEFGSINSATESLIRTLRGYRKRLANCTDNLSSELAREVERELAHTARLVGERAKSGVDEEVMVKLLDRYSERASVARKVRENSEGASEPLISPVLKREEEGNTSGDGGAAEGKVEGTDDDEVEGTDVDRDEREGTPSPTRQLRAY</sequence>
<feature type="compositionally biased region" description="Polar residues" evidence="2">
    <location>
        <begin position="1079"/>
        <end position="1088"/>
    </location>
</feature>
<reference evidence="3" key="1">
    <citation type="journal article" date="2020" name="Stud. Mycol.">
        <title>101 Dothideomycetes genomes: a test case for predicting lifestyles and emergence of pathogens.</title>
        <authorList>
            <person name="Haridas S."/>
            <person name="Albert R."/>
            <person name="Binder M."/>
            <person name="Bloem J."/>
            <person name="Labutti K."/>
            <person name="Salamov A."/>
            <person name="Andreopoulos B."/>
            <person name="Baker S."/>
            <person name="Barry K."/>
            <person name="Bills G."/>
            <person name="Bluhm B."/>
            <person name="Cannon C."/>
            <person name="Castanera R."/>
            <person name="Culley D."/>
            <person name="Daum C."/>
            <person name="Ezra D."/>
            <person name="Gonzalez J."/>
            <person name="Henrissat B."/>
            <person name="Kuo A."/>
            <person name="Liang C."/>
            <person name="Lipzen A."/>
            <person name="Lutzoni F."/>
            <person name="Magnuson J."/>
            <person name="Mondo S."/>
            <person name="Nolan M."/>
            <person name="Ohm R."/>
            <person name="Pangilinan J."/>
            <person name="Park H.-J."/>
            <person name="Ramirez L."/>
            <person name="Alfaro M."/>
            <person name="Sun H."/>
            <person name="Tritt A."/>
            <person name="Yoshinaga Y."/>
            <person name="Zwiers L.-H."/>
            <person name="Turgeon B."/>
            <person name="Goodwin S."/>
            <person name="Spatafora J."/>
            <person name="Crous P."/>
            <person name="Grigoriev I."/>
        </authorList>
    </citation>
    <scope>NUCLEOTIDE SEQUENCE</scope>
    <source>
        <strain evidence="3">CBS 379.55</strain>
    </source>
</reference>
<gene>
    <name evidence="3" type="ORF">EI97DRAFT_496384</name>
</gene>
<dbReference type="Gene3D" id="2.130.10.10">
    <property type="entry name" value="YVTN repeat-like/Quinoprotein amine dehydrogenase"/>
    <property type="match status" value="4"/>
</dbReference>
<name>A0A6A6J9F4_WESOR</name>
<dbReference type="SUPFAM" id="SSF50978">
    <property type="entry name" value="WD40 repeat-like"/>
    <property type="match status" value="2"/>
</dbReference>
<dbReference type="InterPro" id="IPR036322">
    <property type="entry name" value="WD40_repeat_dom_sf"/>
</dbReference>
<feature type="region of interest" description="Disordered" evidence="2">
    <location>
        <begin position="137"/>
        <end position="156"/>
    </location>
</feature>
<dbReference type="PANTHER" id="PTHR45589:SF1">
    <property type="entry name" value="WD REPEAT DOMAIN 62, ISOFORM G"/>
    <property type="match status" value="1"/>
</dbReference>
<keyword evidence="4" id="KW-1185">Reference proteome</keyword>
<protein>
    <submittedName>
        <fullName evidence="3">WD repeat protein-like protein</fullName>
    </submittedName>
</protein>
<feature type="compositionally biased region" description="Polar residues" evidence="2">
    <location>
        <begin position="852"/>
        <end position="862"/>
    </location>
</feature>
<accession>A0A6A6J9F4</accession>
<feature type="compositionally biased region" description="Polar residues" evidence="2">
    <location>
        <begin position="895"/>
        <end position="905"/>
    </location>
</feature>